<feature type="domain" description="4Fe-4S ferredoxin-type" evidence="1">
    <location>
        <begin position="30"/>
        <end position="59"/>
    </location>
</feature>
<proteinExistence type="predicted"/>
<dbReference type="Proteomes" id="UP000298460">
    <property type="component" value="Unassembled WGS sequence"/>
</dbReference>
<dbReference type="SUPFAM" id="SSF54862">
    <property type="entry name" value="4Fe-4S ferredoxins"/>
    <property type="match status" value="1"/>
</dbReference>
<dbReference type="OrthoDB" id="9810688at2"/>
<gene>
    <name evidence="2" type="ORF">E4K67_02295</name>
</gene>
<organism evidence="2 3">
    <name type="scientific">Desulfosporosinus fructosivorans</name>
    <dbReference type="NCBI Taxonomy" id="2018669"/>
    <lineage>
        <taxon>Bacteria</taxon>
        <taxon>Bacillati</taxon>
        <taxon>Bacillota</taxon>
        <taxon>Clostridia</taxon>
        <taxon>Eubacteriales</taxon>
        <taxon>Desulfitobacteriaceae</taxon>
        <taxon>Desulfosporosinus</taxon>
    </lineage>
</organism>
<dbReference type="EMBL" id="SPQQ01000001">
    <property type="protein sequence ID" value="TGE39841.1"/>
    <property type="molecule type" value="Genomic_DNA"/>
</dbReference>
<name>A0A4Z0R9F3_9FIRM</name>
<reference evidence="2 3" key="1">
    <citation type="submission" date="2019-03" db="EMBL/GenBank/DDBJ databases">
        <title>Draft Genome Sequence of Desulfosporosinus fructosivorans Strain 63.6F, Isolated from Marine Sediment in the Baltic Sea.</title>
        <authorList>
            <person name="Hausmann B."/>
            <person name="Vandieken V."/>
            <person name="Pjevac P."/>
            <person name="Schreck K."/>
            <person name="Herbold C.W."/>
            <person name="Loy A."/>
        </authorList>
    </citation>
    <scope>NUCLEOTIDE SEQUENCE [LARGE SCALE GENOMIC DNA]</scope>
    <source>
        <strain evidence="2 3">63.6F</strain>
    </source>
</reference>
<dbReference type="Gene3D" id="3.30.70.20">
    <property type="match status" value="1"/>
</dbReference>
<evidence type="ECO:0000313" key="3">
    <source>
        <dbReference type="Proteomes" id="UP000298460"/>
    </source>
</evidence>
<dbReference type="InterPro" id="IPR017896">
    <property type="entry name" value="4Fe4S_Fe-S-bd"/>
</dbReference>
<keyword evidence="3" id="KW-1185">Reference proteome</keyword>
<accession>A0A4Z0R9F3</accession>
<protein>
    <submittedName>
        <fullName evidence="2">Ferredoxin</fullName>
    </submittedName>
</protein>
<evidence type="ECO:0000259" key="1">
    <source>
        <dbReference type="PROSITE" id="PS51379"/>
    </source>
</evidence>
<feature type="domain" description="4Fe-4S ferredoxin-type" evidence="1">
    <location>
        <begin position="68"/>
        <end position="98"/>
    </location>
</feature>
<dbReference type="AlphaFoldDB" id="A0A4Z0R9F3"/>
<sequence length="100" mass="11019">MILGLRREGQIVSEVLIYKTFGGLPWTPKFVEAIDTAVCLGCGRCVKLCVQKCLGLESFEDDEGTERHVATIANKEQCIGCQACGSICIRHCHTFKEQLA</sequence>
<comment type="caution">
    <text evidence="2">The sequence shown here is derived from an EMBL/GenBank/DDBJ whole genome shotgun (WGS) entry which is preliminary data.</text>
</comment>
<evidence type="ECO:0000313" key="2">
    <source>
        <dbReference type="EMBL" id="TGE39841.1"/>
    </source>
</evidence>
<dbReference type="PROSITE" id="PS51379">
    <property type="entry name" value="4FE4S_FER_2"/>
    <property type="match status" value="2"/>
</dbReference>